<keyword evidence="2 3" id="KW-0132">Cell division</keyword>
<feature type="binding site" evidence="2">
    <location>
        <position position="27"/>
    </location>
    <ligand>
        <name>UDP-N-acetyl-alpha-D-muramoyl-L-alanyl-D-glutamate</name>
        <dbReference type="ChEBI" id="CHEBI:83900"/>
    </ligand>
</feature>
<dbReference type="Gene3D" id="3.90.190.20">
    <property type="entry name" value="Mur ligase, C-terminal domain"/>
    <property type="match status" value="1"/>
</dbReference>
<dbReference type="GO" id="GO:0071555">
    <property type="term" value="P:cell wall organization"/>
    <property type="evidence" value="ECO:0007669"/>
    <property type="project" value="UniProtKB-KW"/>
</dbReference>
<dbReference type="Proteomes" id="UP000317171">
    <property type="component" value="Chromosome"/>
</dbReference>
<sequence length="491" mass="52679">MSLRALFPSASFVDCADICATSIQSDSRRCESGDIFAVIPGTRENAEQYIPEALRNGAKAILTGHPVVDLPVSQCIVTDVRKAYAVLCAEIAGRPARHLQAVGVTGTNGKTTVTWLVRAILQNTERRTGLLGTVEYHDGVSACPASLTTPDASELSQLLSKMVKNDVTHAVMEVSSHALDQSRLAGIDLSVGVVTNVTQDHFDYHQNRENYAACKAKIVQHVKQNGTVVLNSDDSACRSFASEVKVTQTLLTYGIHNRADVTAEQIQESTSGVAFDVLFDGSRVPVRTSLIGMHNVSNCLAAAAVCLALGLSLTEIAEGIQSLGCVPGRMEQVNCGQPYTVLIDYAHTDDALCHVIRSAKEVCPSRVLCVFGAGGDRDNSKRGLLGMAGSEADQVIITSDNPRSEDPMQIIEMVAEGCRTKGVLPELIVDRKEAIYRALKEAQPGDLVLIAGKGHECEQIIGDQKIPFSDRLVVENYFSNSLSENSAKIPA</sequence>
<reference evidence="6 7" key="1">
    <citation type="submission" date="2019-02" db="EMBL/GenBank/DDBJ databases">
        <title>Deep-cultivation of Planctomycetes and their phenomic and genomic characterization uncovers novel biology.</title>
        <authorList>
            <person name="Wiegand S."/>
            <person name="Jogler M."/>
            <person name="Boedeker C."/>
            <person name="Pinto D."/>
            <person name="Vollmers J."/>
            <person name="Rivas-Marin E."/>
            <person name="Kohn T."/>
            <person name="Peeters S.H."/>
            <person name="Heuer A."/>
            <person name="Rast P."/>
            <person name="Oberbeckmann S."/>
            <person name="Bunk B."/>
            <person name="Jeske O."/>
            <person name="Meyerdierks A."/>
            <person name="Storesund J.E."/>
            <person name="Kallscheuer N."/>
            <person name="Luecker S."/>
            <person name="Lage O.M."/>
            <person name="Pohl T."/>
            <person name="Merkel B.J."/>
            <person name="Hornburger P."/>
            <person name="Mueller R.-W."/>
            <person name="Bruemmer F."/>
            <person name="Labrenz M."/>
            <person name="Spormann A.M."/>
            <person name="Op den Camp H."/>
            <person name="Overmann J."/>
            <person name="Amann R."/>
            <person name="Jetten M.S.M."/>
            <person name="Mascher T."/>
            <person name="Medema M.H."/>
            <person name="Devos D.P."/>
            <person name="Kaster A.-K."/>
            <person name="Ovreas L."/>
            <person name="Rohde M."/>
            <person name="Galperin M.Y."/>
            <person name="Jogler C."/>
        </authorList>
    </citation>
    <scope>NUCLEOTIDE SEQUENCE [LARGE SCALE GENOMIC DNA]</scope>
    <source>
        <strain evidence="6 7">Pan241w</strain>
    </source>
</reference>
<dbReference type="GO" id="GO:0008360">
    <property type="term" value="P:regulation of cell shape"/>
    <property type="evidence" value="ECO:0007669"/>
    <property type="project" value="UniProtKB-KW"/>
</dbReference>
<dbReference type="GO" id="GO:0051301">
    <property type="term" value="P:cell division"/>
    <property type="evidence" value="ECO:0007669"/>
    <property type="project" value="UniProtKB-KW"/>
</dbReference>
<dbReference type="SUPFAM" id="SSF53244">
    <property type="entry name" value="MurD-like peptide ligases, peptide-binding domain"/>
    <property type="match status" value="1"/>
</dbReference>
<dbReference type="PANTHER" id="PTHR23135:SF4">
    <property type="entry name" value="UDP-N-ACETYLMURAMOYL-L-ALANYL-D-GLUTAMATE--2,6-DIAMINOPIMELATE LIGASE MURE HOMOLOG, CHLOROPLASTIC"/>
    <property type="match status" value="1"/>
</dbReference>
<dbReference type="InterPro" id="IPR036565">
    <property type="entry name" value="Mur-like_cat_sf"/>
</dbReference>
<dbReference type="Pfam" id="PF08245">
    <property type="entry name" value="Mur_ligase_M"/>
    <property type="match status" value="1"/>
</dbReference>
<dbReference type="KEGG" id="gaz:Pan241w_24960"/>
<feature type="binding site" evidence="2">
    <location>
        <begin position="148"/>
        <end position="149"/>
    </location>
    <ligand>
        <name>UDP-N-acetyl-alpha-D-muramoyl-L-alanyl-D-glutamate</name>
        <dbReference type="ChEBI" id="CHEBI:83900"/>
    </ligand>
</feature>
<name>A0A517REV4_9PLAN</name>
<feature type="binding site" evidence="2">
    <location>
        <position position="377"/>
    </location>
    <ligand>
        <name>meso-2,6-diaminopimelate</name>
        <dbReference type="ChEBI" id="CHEBI:57791"/>
    </ligand>
</feature>
<keyword evidence="2" id="KW-0963">Cytoplasm</keyword>
<feature type="binding site" evidence="2">
    <location>
        <position position="452"/>
    </location>
    <ligand>
        <name>meso-2,6-diaminopimelate</name>
        <dbReference type="ChEBI" id="CHEBI:57791"/>
    </ligand>
</feature>
<evidence type="ECO:0000256" key="3">
    <source>
        <dbReference type="RuleBase" id="RU004135"/>
    </source>
</evidence>
<evidence type="ECO:0000256" key="1">
    <source>
        <dbReference type="ARBA" id="ARBA00005898"/>
    </source>
</evidence>
<dbReference type="GO" id="GO:0005737">
    <property type="term" value="C:cytoplasm"/>
    <property type="evidence" value="ECO:0007669"/>
    <property type="project" value="UniProtKB-SubCell"/>
</dbReference>
<dbReference type="RefSeq" id="WP_198000477.1">
    <property type="nucleotide sequence ID" value="NZ_CP036269.1"/>
</dbReference>
<feature type="domain" description="Mur ligase central" evidence="5">
    <location>
        <begin position="104"/>
        <end position="306"/>
    </location>
</feature>
<feature type="binding site" evidence="2">
    <location>
        <position position="456"/>
    </location>
    <ligand>
        <name>meso-2,6-diaminopimelate</name>
        <dbReference type="ChEBI" id="CHEBI:57791"/>
    </ligand>
</feature>
<organism evidence="6 7">
    <name type="scientific">Gimesia alba</name>
    <dbReference type="NCBI Taxonomy" id="2527973"/>
    <lineage>
        <taxon>Bacteria</taxon>
        <taxon>Pseudomonadati</taxon>
        <taxon>Planctomycetota</taxon>
        <taxon>Planctomycetia</taxon>
        <taxon>Planctomycetales</taxon>
        <taxon>Planctomycetaceae</taxon>
        <taxon>Gimesia</taxon>
    </lineage>
</organism>
<dbReference type="EC" id="6.3.2.13" evidence="2"/>
<comment type="similarity">
    <text evidence="1 2">Belongs to the MurCDEF family. MurE subfamily.</text>
</comment>
<evidence type="ECO:0000259" key="5">
    <source>
        <dbReference type="Pfam" id="PF08245"/>
    </source>
</evidence>
<dbReference type="InterPro" id="IPR036615">
    <property type="entry name" value="Mur_ligase_C_dom_sf"/>
</dbReference>
<keyword evidence="2" id="KW-0547">Nucleotide-binding</keyword>
<dbReference type="UniPathway" id="UPA00219"/>
<keyword evidence="2" id="KW-0067">ATP-binding</keyword>
<evidence type="ECO:0000256" key="2">
    <source>
        <dbReference type="HAMAP-Rule" id="MF_00208"/>
    </source>
</evidence>
<accession>A0A517REV4</accession>
<keyword evidence="2" id="KW-0460">Magnesium</keyword>
<feature type="binding site" evidence="2">
    <location>
        <position position="183"/>
    </location>
    <ligand>
        <name>UDP-N-acetyl-alpha-D-muramoyl-L-alanyl-D-glutamate</name>
        <dbReference type="ChEBI" id="CHEBI:83900"/>
    </ligand>
</feature>
<dbReference type="SUPFAM" id="SSF53623">
    <property type="entry name" value="MurD-like peptide ligases, catalytic domain"/>
    <property type="match status" value="1"/>
</dbReference>
<dbReference type="Gene3D" id="3.40.1390.10">
    <property type="entry name" value="MurE/MurF, N-terminal domain"/>
    <property type="match status" value="1"/>
</dbReference>
<dbReference type="GO" id="GO:0008765">
    <property type="term" value="F:UDP-N-acetylmuramoylalanyl-D-glutamate-2,6-diaminopimelate ligase activity"/>
    <property type="evidence" value="ECO:0007669"/>
    <property type="project" value="UniProtKB-UniRule"/>
</dbReference>
<comment type="subcellular location">
    <subcellularLocation>
        <location evidence="2 3">Cytoplasm</location>
    </subcellularLocation>
</comment>
<keyword evidence="2 3" id="KW-0573">Peptidoglycan synthesis</keyword>
<evidence type="ECO:0000313" key="7">
    <source>
        <dbReference type="Proteomes" id="UP000317171"/>
    </source>
</evidence>
<dbReference type="InterPro" id="IPR013221">
    <property type="entry name" value="Mur_ligase_cen"/>
</dbReference>
<keyword evidence="2 6" id="KW-0436">Ligase</keyword>
<dbReference type="GO" id="GO:0000287">
    <property type="term" value="F:magnesium ion binding"/>
    <property type="evidence" value="ECO:0007669"/>
    <property type="project" value="UniProtKB-UniRule"/>
</dbReference>
<dbReference type="HAMAP" id="MF_00208">
    <property type="entry name" value="MurE"/>
    <property type="match status" value="1"/>
</dbReference>
<keyword evidence="2 3" id="KW-0961">Cell wall biogenesis/degradation</keyword>
<dbReference type="NCBIfam" id="NF001126">
    <property type="entry name" value="PRK00139.1-4"/>
    <property type="match status" value="1"/>
</dbReference>
<feature type="binding site" evidence="2">
    <location>
        <begin position="400"/>
        <end position="403"/>
    </location>
    <ligand>
        <name>meso-2,6-diaminopimelate</name>
        <dbReference type="ChEBI" id="CHEBI:57791"/>
    </ligand>
</feature>
<comment type="cofactor">
    <cofactor evidence="2">
        <name>Mg(2+)</name>
        <dbReference type="ChEBI" id="CHEBI:18420"/>
    </cofactor>
</comment>
<dbReference type="NCBIfam" id="TIGR01085">
    <property type="entry name" value="murE"/>
    <property type="match status" value="1"/>
</dbReference>
<dbReference type="SUPFAM" id="SSF63418">
    <property type="entry name" value="MurE/MurF N-terminal domain"/>
    <property type="match status" value="1"/>
</dbReference>
<comment type="PTM">
    <text evidence="2">Carboxylation is probably crucial for Mg(2+) binding and, consequently, for the gamma-phosphate positioning of ATP.</text>
</comment>
<feature type="short sequence motif" description="Meso-diaminopimelate recognition motif" evidence="2">
    <location>
        <begin position="400"/>
        <end position="403"/>
    </location>
</feature>
<comment type="caution">
    <text evidence="2">Lacks conserved residue(s) required for the propagation of feature annotation.</text>
</comment>
<evidence type="ECO:0000259" key="4">
    <source>
        <dbReference type="Pfam" id="PF02875"/>
    </source>
</evidence>
<feature type="binding site" evidence="2">
    <location>
        <position position="175"/>
    </location>
    <ligand>
        <name>UDP-N-acetyl-alpha-D-muramoyl-L-alanyl-D-glutamate</name>
        <dbReference type="ChEBI" id="CHEBI:83900"/>
    </ligand>
</feature>
<dbReference type="GO" id="GO:0009252">
    <property type="term" value="P:peptidoglycan biosynthetic process"/>
    <property type="evidence" value="ECO:0007669"/>
    <property type="project" value="UniProtKB-UniRule"/>
</dbReference>
<dbReference type="EMBL" id="CP036269">
    <property type="protein sequence ID" value="QDT42412.1"/>
    <property type="molecule type" value="Genomic_DNA"/>
</dbReference>
<gene>
    <name evidence="2 6" type="primary">murE</name>
    <name evidence="6" type="ORF">Pan241w_24960</name>
</gene>
<dbReference type="Gene3D" id="3.40.1190.10">
    <property type="entry name" value="Mur-like, catalytic domain"/>
    <property type="match status" value="1"/>
</dbReference>
<protein>
    <recommendedName>
        <fullName evidence="2">UDP-N-acetylmuramoyl-L-alanyl-D-glutamate--2,6-diaminopimelate ligase</fullName>
        <ecNumber evidence="2">6.3.2.13</ecNumber>
    </recommendedName>
    <alternativeName>
        <fullName evidence="2">Meso-A2pm-adding enzyme</fullName>
    </alternativeName>
    <alternativeName>
        <fullName evidence="2">Meso-diaminopimelate-adding enzyme</fullName>
    </alternativeName>
    <alternativeName>
        <fullName evidence="2">UDP-MurNAc-L-Ala-D-Glu:meso-diaminopimelate ligase</fullName>
    </alternativeName>
    <alternativeName>
        <fullName evidence="2">UDP-MurNAc-tripeptide synthetase</fullName>
    </alternativeName>
    <alternativeName>
        <fullName evidence="2">UDP-N-acetylmuramyl-tripeptide synthetase</fullName>
    </alternativeName>
</protein>
<comment type="function">
    <text evidence="2">Catalyzes the addition of meso-diaminopimelic acid to the nucleotide precursor UDP-N-acetylmuramoyl-L-alanyl-D-glutamate (UMAG) in the biosynthesis of bacterial cell-wall peptidoglycan.</text>
</comment>
<dbReference type="GO" id="GO:0005524">
    <property type="term" value="F:ATP binding"/>
    <property type="evidence" value="ECO:0007669"/>
    <property type="project" value="UniProtKB-UniRule"/>
</dbReference>
<dbReference type="PANTHER" id="PTHR23135">
    <property type="entry name" value="MUR LIGASE FAMILY MEMBER"/>
    <property type="match status" value="1"/>
</dbReference>
<dbReference type="Pfam" id="PF02875">
    <property type="entry name" value="Mur_ligase_C"/>
    <property type="match status" value="1"/>
</dbReference>
<dbReference type="InterPro" id="IPR004101">
    <property type="entry name" value="Mur_ligase_C"/>
</dbReference>
<dbReference type="AlphaFoldDB" id="A0A517REV4"/>
<feature type="binding site" evidence="2">
    <location>
        <begin position="106"/>
        <end position="112"/>
    </location>
    <ligand>
        <name>ATP</name>
        <dbReference type="ChEBI" id="CHEBI:30616"/>
    </ligand>
</feature>
<proteinExistence type="inferred from homology"/>
<dbReference type="InterPro" id="IPR005761">
    <property type="entry name" value="UDP-N-AcMur-Glu-dNH2Pim_ligase"/>
</dbReference>
<comment type="pathway">
    <text evidence="2 3">Cell wall biogenesis; peptidoglycan biosynthesis.</text>
</comment>
<keyword evidence="7" id="KW-1185">Reference proteome</keyword>
<feature type="binding site" evidence="2">
    <location>
        <position position="181"/>
    </location>
    <ligand>
        <name>UDP-N-acetyl-alpha-D-muramoyl-L-alanyl-D-glutamate</name>
        <dbReference type="ChEBI" id="CHEBI:83900"/>
    </ligand>
</feature>
<feature type="domain" description="Mur ligase C-terminal" evidence="4">
    <location>
        <begin position="328"/>
        <end position="454"/>
    </location>
</feature>
<dbReference type="InterPro" id="IPR035911">
    <property type="entry name" value="MurE/MurF_N"/>
</dbReference>
<keyword evidence="2 3" id="KW-0131">Cell cycle</keyword>
<evidence type="ECO:0000313" key="6">
    <source>
        <dbReference type="EMBL" id="QDT42412.1"/>
    </source>
</evidence>
<comment type="catalytic activity">
    <reaction evidence="2">
        <text>UDP-N-acetyl-alpha-D-muramoyl-L-alanyl-D-glutamate + meso-2,6-diaminopimelate + ATP = UDP-N-acetyl-alpha-D-muramoyl-L-alanyl-gamma-D-glutamyl-meso-2,6-diaminopimelate + ADP + phosphate + H(+)</text>
        <dbReference type="Rhea" id="RHEA:23676"/>
        <dbReference type="ChEBI" id="CHEBI:15378"/>
        <dbReference type="ChEBI" id="CHEBI:30616"/>
        <dbReference type="ChEBI" id="CHEBI:43474"/>
        <dbReference type="ChEBI" id="CHEBI:57791"/>
        <dbReference type="ChEBI" id="CHEBI:83900"/>
        <dbReference type="ChEBI" id="CHEBI:83905"/>
        <dbReference type="ChEBI" id="CHEBI:456216"/>
        <dbReference type="EC" id="6.3.2.13"/>
    </reaction>
</comment>
<feature type="modified residue" description="N6-carboxylysine" evidence="2">
    <location>
        <position position="215"/>
    </location>
</feature>
<keyword evidence="2 3" id="KW-0133">Cell shape</keyword>